<evidence type="ECO:0000313" key="2">
    <source>
        <dbReference type="Proteomes" id="UP000217790"/>
    </source>
</evidence>
<sequence length="108" mass="12184">MDIHILDYYAHTTGFDDHVWLLITLMEAPSTYLGCITIWAQSLFPLYLIGSFSPWTDVLAIHPRWDTWPEDAGVWSRVLIPDDCGTDTTLSEAVASVASYEAFGPQLY</sequence>
<organism evidence="1 2">
    <name type="scientific">Armillaria gallica</name>
    <name type="common">Bulbous honey fungus</name>
    <name type="synonym">Armillaria bulbosa</name>
    <dbReference type="NCBI Taxonomy" id="47427"/>
    <lineage>
        <taxon>Eukaryota</taxon>
        <taxon>Fungi</taxon>
        <taxon>Dikarya</taxon>
        <taxon>Basidiomycota</taxon>
        <taxon>Agaricomycotina</taxon>
        <taxon>Agaricomycetes</taxon>
        <taxon>Agaricomycetidae</taxon>
        <taxon>Agaricales</taxon>
        <taxon>Marasmiineae</taxon>
        <taxon>Physalacriaceae</taxon>
        <taxon>Armillaria</taxon>
    </lineage>
</organism>
<gene>
    <name evidence="1" type="ORF">ARMGADRAFT_1032810</name>
</gene>
<proteinExistence type="predicted"/>
<evidence type="ECO:0000313" key="1">
    <source>
        <dbReference type="EMBL" id="PBK90270.1"/>
    </source>
</evidence>
<dbReference type="InParanoid" id="A0A2H3D834"/>
<dbReference type="EMBL" id="KZ293666">
    <property type="protein sequence ID" value="PBK90270.1"/>
    <property type="molecule type" value="Genomic_DNA"/>
</dbReference>
<dbReference type="Proteomes" id="UP000217790">
    <property type="component" value="Unassembled WGS sequence"/>
</dbReference>
<name>A0A2H3D834_ARMGA</name>
<reference evidence="2" key="1">
    <citation type="journal article" date="2017" name="Nat. Ecol. Evol.">
        <title>Genome expansion and lineage-specific genetic innovations in the forest pathogenic fungi Armillaria.</title>
        <authorList>
            <person name="Sipos G."/>
            <person name="Prasanna A.N."/>
            <person name="Walter M.C."/>
            <person name="O'Connor E."/>
            <person name="Balint B."/>
            <person name="Krizsan K."/>
            <person name="Kiss B."/>
            <person name="Hess J."/>
            <person name="Varga T."/>
            <person name="Slot J."/>
            <person name="Riley R."/>
            <person name="Boka B."/>
            <person name="Rigling D."/>
            <person name="Barry K."/>
            <person name="Lee J."/>
            <person name="Mihaltcheva S."/>
            <person name="LaButti K."/>
            <person name="Lipzen A."/>
            <person name="Waldron R."/>
            <person name="Moloney N.M."/>
            <person name="Sperisen C."/>
            <person name="Kredics L."/>
            <person name="Vagvoelgyi C."/>
            <person name="Patrignani A."/>
            <person name="Fitzpatrick D."/>
            <person name="Nagy I."/>
            <person name="Doyle S."/>
            <person name="Anderson J.B."/>
            <person name="Grigoriev I.V."/>
            <person name="Gueldener U."/>
            <person name="Muensterkoetter M."/>
            <person name="Nagy L.G."/>
        </authorList>
    </citation>
    <scope>NUCLEOTIDE SEQUENCE [LARGE SCALE GENOMIC DNA]</scope>
    <source>
        <strain evidence="2">Ar21-2</strain>
    </source>
</reference>
<accession>A0A2H3D834</accession>
<dbReference type="AlphaFoldDB" id="A0A2H3D834"/>
<keyword evidence="2" id="KW-1185">Reference proteome</keyword>
<protein>
    <submittedName>
        <fullName evidence="1">Uncharacterized protein</fullName>
    </submittedName>
</protein>